<dbReference type="AlphaFoldDB" id="A0A934IYZ1"/>
<proteinExistence type="predicted"/>
<accession>A0A934IYZ1</accession>
<dbReference type="EMBL" id="JAEKMH010000003">
    <property type="protein sequence ID" value="MBJ3785680.1"/>
    <property type="molecule type" value="Genomic_DNA"/>
</dbReference>
<keyword evidence="3" id="KW-1185">Reference proteome</keyword>
<gene>
    <name evidence="2" type="ORF">JEQ47_13220</name>
</gene>
<organism evidence="2 3">
    <name type="scientific">Devosia sediminis</name>
    <dbReference type="NCBI Taxonomy" id="2798801"/>
    <lineage>
        <taxon>Bacteria</taxon>
        <taxon>Pseudomonadati</taxon>
        <taxon>Pseudomonadota</taxon>
        <taxon>Alphaproteobacteria</taxon>
        <taxon>Hyphomicrobiales</taxon>
        <taxon>Devosiaceae</taxon>
        <taxon>Devosia</taxon>
    </lineage>
</organism>
<protein>
    <submittedName>
        <fullName evidence="2">GNAT family N-acetyltransferase</fullName>
    </submittedName>
</protein>
<sequence>MTMMQFRDVAWRAMSGYDFPAMFEIANRVHPGFFEAEAVLAEKFELYRNGCYLLEVSEKPAGYVLSHPWKRGSLPALNALLGALPDHADTYYIHDLALLPLTRGVGAAGQIVAALTKHAVAMGYPTMSLVAVNNSLPFWEKQGFAVEERPELADKLAAYEANARYMVKTLD</sequence>
<dbReference type="Pfam" id="PF00583">
    <property type="entry name" value="Acetyltransf_1"/>
    <property type="match status" value="1"/>
</dbReference>
<dbReference type="SUPFAM" id="SSF55729">
    <property type="entry name" value="Acyl-CoA N-acyltransferases (Nat)"/>
    <property type="match status" value="1"/>
</dbReference>
<evidence type="ECO:0000313" key="2">
    <source>
        <dbReference type="EMBL" id="MBJ3785680.1"/>
    </source>
</evidence>
<name>A0A934IYZ1_9HYPH</name>
<dbReference type="Gene3D" id="3.40.630.30">
    <property type="match status" value="1"/>
</dbReference>
<evidence type="ECO:0000313" key="3">
    <source>
        <dbReference type="Proteomes" id="UP000602124"/>
    </source>
</evidence>
<dbReference type="InterPro" id="IPR016181">
    <property type="entry name" value="Acyl_CoA_acyltransferase"/>
</dbReference>
<dbReference type="PROSITE" id="PS51186">
    <property type="entry name" value="GNAT"/>
    <property type="match status" value="1"/>
</dbReference>
<evidence type="ECO:0000259" key="1">
    <source>
        <dbReference type="PROSITE" id="PS51186"/>
    </source>
</evidence>
<reference evidence="2" key="1">
    <citation type="submission" date="2020-12" db="EMBL/GenBank/DDBJ databases">
        <title>Devosia sp. MSA67 isolated from Mo River.</title>
        <authorList>
            <person name="Ma F."/>
            <person name="Zi Z."/>
        </authorList>
    </citation>
    <scope>NUCLEOTIDE SEQUENCE</scope>
    <source>
        <strain evidence="2">MSA67</strain>
    </source>
</reference>
<feature type="domain" description="N-acetyltransferase" evidence="1">
    <location>
        <begin position="9"/>
        <end position="171"/>
    </location>
</feature>
<comment type="caution">
    <text evidence="2">The sequence shown here is derived from an EMBL/GenBank/DDBJ whole genome shotgun (WGS) entry which is preliminary data.</text>
</comment>
<dbReference type="GO" id="GO:0016747">
    <property type="term" value="F:acyltransferase activity, transferring groups other than amino-acyl groups"/>
    <property type="evidence" value="ECO:0007669"/>
    <property type="project" value="InterPro"/>
</dbReference>
<dbReference type="Proteomes" id="UP000602124">
    <property type="component" value="Unassembled WGS sequence"/>
</dbReference>
<dbReference type="InterPro" id="IPR000182">
    <property type="entry name" value="GNAT_dom"/>
</dbReference>